<evidence type="ECO:0000313" key="3">
    <source>
        <dbReference type="Proteomes" id="UP001519460"/>
    </source>
</evidence>
<gene>
    <name evidence="2" type="ORF">BaRGS_00028523</name>
</gene>
<protein>
    <submittedName>
        <fullName evidence="2">Uncharacterized protein</fullName>
    </submittedName>
</protein>
<feature type="non-terminal residue" evidence="2">
    <location>
        <position position="77"/>
    </location>
</feature>
<name>A0ABD0JYV5_9CAEN</name>
<dbReference type="AlphaFoldDB" id="A0ABD0JYV5"/>
<feature type="non-terminal residue" evidence="2">
    <location>
        <position position="1"/>
    </location>
</feature>
<accession>A0ABD0JYV5</accession>
<evidence type="ECO:0000313" key="2">
    <source>
        <dbReference type="EMBL" id="KAK7480247.1"/>
    </source>
</evidence>
<feature type="region of interest" description="Disordered" evidence="1">
    <location>
        <begin position="1"/>
        <end position="77"/>
    </location>
</feature>
<organism evidence="2 3">
    <name type="scientific">Batillaria attramentaria</name>
    <dbReference type="NCBI Taxonomy" id="370345"/>
    <lineage>
        <taxon>Eukaryota</taxon>
        <taxon>Metazoa</taxon>
        <taxon>Spiralia</taxon>
        <taxon>Lophotrochozoa</taxon>
        <taxon>Mollusca</taxon>
        <taxon>Gastropoda</taxon>
        <taxon>Caenogastropoda</taxon>
        <taxon>Sorbeoconcha</taxon>
        <taxon>Cerithioidea</taxon>
        <taxon>Batillariidae</taxon>
        <taxon>Batillaria</taxon>
    </lineage>
</organism>
<comment type="caution">
    <text evidence="2">The sequence shown here is derived from an EMBL/GenBank/DDBJ whole genome shotgun (WGS) entry which is preliminary data.</text>
</comment>
<sequence length="77" mass="7435">PTQDTTGSGCAEGGCSAPGDPPTPNTGPTQDTTGSGCAEGGCSAPGDPPTPNTVRRDVSVRNPPPTPNDEGPTSSAK</sequence>
<proteinExistence type="predicted"/>
<dbReference type="Proteomes" id="UP001519460">
    <property type="component" value="Unassembled WGS sequence"/>
</dbReference>
<reference evidence="2 3" key="1">
    <citation type="journal article" date="2023" name="Sci. Data">
        <title>Genome assembly of the Korean intertidal mud-creeper Batillaria attramentaria.</title>
        <authorList>
            <person name="Patra A.K."/>
            <person name="Ho P.T."/>
            <person name="Jun S."/>
            <person name="Lee S.J."/>
            <person name="Kim Y."/>
            <person name="Won Y.J."/>
        </authorList>
    </citation>
    <scope>NUCLEOTIDE SEQUENCE [LARGE SCALE GENOMIC DNA]</scope>
    <source>
        <strain evidence="2">Wonlab-2016</strain>
    </source>
</reference>
<dbReference type="EMBL" id="JACVVK020000285">
    <property type="protein sequence ID" value="KAK7480247.1"/>
    <property type="molecule type" value="Genomic_DNA"/>
</dbReference>
<keyword evidence="3" id="KW-1185">Reference proteome</keyword>
<evidence type="ECO:0000256" key="1">
    <source>
        <dbReference type="SAM" id="MobiDB-lite"/>
    </source>
</evidence>